<accession>A0A494TQ61</accession>
<name>A0A494TQ61_SPHPE</name>
<keyword evidence="1" id="KW-1133">Transmembrane helix</keyword>
<keyword evidence="1" id="KW-0812">Transmembrane</keyword>
<reference evidence="2 3" key="1">
    <citation type="submission" date="2018-09" db="EMBL/GenBank/DDBJ databases">
        <title>Sphingomonas peninsula sp. nov., isolated from fildes peninsula, Antarctic soil.</title>
        <authorList>
            <person name="Yingchao G."/>
        </authorList>
    </citation>
    <scope>NUCLEOTIDE SEQUENCE [LARGE SCALE GENOMIC DNA]</scope>
    <source>
        <strain evidence="2 3">YZ-8</strain>
    </source>
</reference>
<dbReference type="OrthoDB" id="7471037at2"/>
<feature type="transmembrane region" description="Helical" evidence="1">
    <location>
        <begin position="6"/>
        <end position="25"/>
    </location>
</feature>
<evidence type="ECO:0000313" key="3">
    <source>
        <dbReference type="Proteomes" id="UP000276254"/>
    </source>
</evidence>
<dbReference type="Proteomes" id="UP000276254">
    <property type="component" value="Chromosome"/>
</dbReference>
<evidence type="ECO:0000256" key="1">
    <source>
        <dbReference type="SAM" id="Phobius"/>
    </source>
</evidence>
<proteinExistence type="predicted"/>
<organism evidence="2 3">
    <name type="scientific">Sphingomonas paeninsulae</name>
    <dbReference type="NCBI Taxonomy" id="2319844"/>
    <lineage>
        <taxon>Bacteria</taxon>
        <taxon>Pseudomonadati</taxon>
        <taxon>Pseudomonadota</taxon>
        <taxon>Alphaproteobacteria</taxon>
        <taxon>Sphingomonadales</taxon>
        <taxon>Sphingomonadaceae</taxon>
        <taxon>Sphingomonas</taxon>
    </lineage>
</organism>
<sequence length="78" mass="9026">MPAFTTNQWAVVVLVLVAGWLLGLMSRSGGAKWRRAYEEERESHLALRRDYEAHLQQHGMVSDTRIPPLDDRTIRRPI</sequence>
<dbReference type="AlphaFoldDB" id="A0A494TQ61"/>
<keyword evidence="3" id="KW-1185">Reference proteome</keyword>
<keyword evidence="1" id="KW-0472">Membrane</keyword>
<dbReference type="EMBL" id="CP032829">
    <property type="protein sequence ID" value="AYJ87235.1"/>
    <property type="molecule type" value="Genomic_DNA"/>
</dbReference>
<gene>
    <name evidence="2" type="ORF">D3Y57_16465</name>
</gene>
<evidence type="ECO:0000313" key="2">
    <source>
        <dbReference type="EMBL" id="AYJ87235.1"/>
    </source>
</evidence>
<dbReference type="KEGG" id="spha:D3Y57_16465"/>
<protein>
    <submittedName>
        <fullName evidence="2">Uncharacterized protein</fullName>
    </submittedName>
</protein>
<dbReference type="RefSeq" id="WP_121154335.1">
    <property type="nucleotide sequence ID" value="NZ_CP032829.1"/>
</dbReference>